<dbReference type="Proteomes" id="UP000320762">
    <property type="component" value="Unassembled WGS sequence"/>
</dbReference>
<sequence>MSLSRRVAIVTGAAQGLGKAIALRLARDGLSIGLNDLPTKQDALDDVAQTITKNGGRAATFFGDVTKENDVQAMVDGAADALGGLHVPTLALQSPAPFLEESLKGFNRVTAVSSTGTFLCYQYAARKMIAQGVADGRIIGASSVAGKQPFHGLTSYSAAKFAIRGITQAAALSLGPHGITVNAYAPGVIDTAIIAVEGMREHANLSLQNWADVVPLKRHGEPEEIAALVSFLASKESGYITVISIDGGGHMS</sequence>
<organism evidence="4 5">
    <name type="scientific">Schizophyllum amplum</name>
    <dbReference type="NCBI Taxonomy" id="97359"/>
    <lineage>
        <taxon>Eukaryota</taxon>
        <taxon>Fungi</taxon>
        <taxon>Dikarya</taxon>
        <taxon>Basidiomycota</taxon>
        <taxon>Agaricomycotina</taxon>
        <taxon>Agaricomycetes</taxon>
        <taxon>Agaricomycetidae</taxon>
        <taxon>Agaricales</taxon>
        <taxon>Schizophyllaceae</taxon>
        <taxon>Schizophyllum</taxon>
    </lineage>
</organism>
<gene>
    <name evidence="4" type="ORF">BD626DRAFT_511220</name>
</gene>
<proteinExistence type="inferred from homology"/>
<dbReference type="InterPro" id="IPR036291">
    <property type="entry name" value="NAD(P)-bd_dom_sf"/>
</dbReference>
<dbReference type="PROSITE" id="PS00061">
    <property type="entry name" value="ADH_SHORT"/>
    <property type="match status" value="1"/>
</dbReference>
<dbReference type="EMBL" id="VDMD01000035">
    <property type="protein sequence ID" value="TRM58481.1"/>
    <property type="molecule type" value="Genomic_DNA"/>
</dbReference>
<evidence type="ECO:0008006" key="6">
    <source>
        <dbReference type="Google" id="ProtNLM"/>
    </source>
</evidence>
<dbReference type="InterPro" id="IPR020904">
    <property type="entry name" value="Sc_DH/Rdtase_CS"/>
</dbReference>
<dbReference type="AlphaFoldDB" id="A0A550C103"/>
<dbReference type="OrthoDB" id="498125at2759"/>
<evidence type="ECO:0000313" key="5">
    <source>
        <dbReference type="Proteomes" id="UP000320762"/>
    </source>
</evidence>
<keyword evidence="5" id="KW-1185">Reference proteome</keyword>
<dbReference type="SUPFAM" id="SSF51735">
    <property type="entry name" value="NAD(P)-binding Rossmann-fold domains"/>
    <property type="match status" value="1"/>
</dbReference>
<reference evidence="4 5" key="1">
    <citation type="journal article" date="2019" name="New Phytol.">
        <title>Comparative genomics reveals unique wood-decay strategies and fruiting body development in the Schizophyllaceae.</title>
        <authorList>
            <person name="Almasi E."/>
            <person name="Sahu N."/>
            <person name="Krizsan K."/>
            <person name="Balint B."/>
            <person name="Kovacs G.M."/>
            <person name="Kiss B."/>
            <person name="Cseklye J."/>
            <person name="Drula E."/>
            <person name="Henrissat B."/>
            <person name="Nagy I."/>
            <person name="Chovatia M."/>
            <person name="Adam C."/>
            <person name="LaButti K."/>
            <person name="Lipzen A."/>
            <person name="Riley R."/>
            <person name="Grigoriev I.V."/>
            <person name="Nagy L.G."/>
        </authorList>
    </citation>
    <scope>NUCLEOTIDE SEQUENCE [LARGE SCALE GENOMIC DNA]</scope>
    <source>
        <strain evidence="4 5">NL-1724</strain>
    </source>
</reference>
<dbReference type="PANTHER" id="PTHR24321:SF8">
    <property type="entry name" value="ESTRADIOL 17-BETA-DEHYDROGENASE 8-RELATED"/>
    <property type="match status" value="1"/>
</dbReference>
<dbReference type="Pfam" id="PF13561">
    <property type="entry name" value="adh_short_C2"/>
    <property type="match status" value="1"/>
</dbReference>
<dbReference type="InterPro" id="IPR002347">
    <property type="entry name" value="SDR_fam"/>
</dbReference>
<dbReference type="Gene3D" id="3.40.50.720">
    <property type="entry name" value="NAD(P)-binding Rossmann-like Domain"/>
    <property type="match status" value="1"/>
</dbReference>
<dbReference type="GO" id="GO:0016491">
    <property type="term" value="F:oxidoreductase activity"/>
    <property type="evidence" value="ECO:0007669"/>
    <property type="project" value="UniProtKB-KW"/>
</dbReference>
<evidence type="ECO:0000313" key="4">
    <source>
        <dbReference type="EMBL" id="TRM58481.1"/>
    </source>
</evidence>
<evidence type="ECO:0000256" key="2">
    <source>
        <dbReference type="ARBA" id="ARBA00022857"/>
    </source>
</evidence>
<accession>A0A550C103</accession>
<name>A0A550C103_9AGAR</name>
<comment type="similarity">
    <text evidence="1">Belongs to the short-chain dehydrogenases/reductases (SDR) family.</text>
</comment>
<dbReference type="PRINTS" id="PR00081">
    <property type="entry name" value="GDHRDH"/>
</dbReference>
<dbReference type="STRING" id="97359.A0A550C103"/>
<dbReference type="FunFam" id="3.40.50.720:FF:000084">
    <property type="entry name" value="Short-chain dehydrogenase reductase"/>
    <property type="match status" value="1"/>
</dbReference>
<protein>
    <recommendedName>
        <fullName evidence="6">Acetoin reductase family protein</fullName>
    </recommendedName>
</protein>
<keyword evidence="3" id="KW-0560">Oxidoreductase</keyword>
<dbReference type="PANTHER" id="PTHR24321">
    <property type="entry name" value="DEHYDROGENASES, SHORT CHAIN"/>
    <property type="match status" value="1"/>
</dbReference>
<comment type="caution">
    <text evidence="4">The sequence shown here is derived from an EMBL/GenBank/DDBJ whole genome shotgun (WGS) entry which is preliminary data.</text>
</comment>
<keyword evidence="2" id="KW-0521">NADP</keyword>
<evidence type="ECO:0000256" key="1">
    <source>
        <dbReference type="ARBA" id="ARBA00006484"/>
    </source>
</evidence>
<evidence type="ECO:0000256" key="3">
    <source>
        <dbReference type="ARBA" id="ARBA00023002"/>
    </source>
</evidence>